<accession>A0AAJ6NBG5</accession>
<reference evidence="1" key="1">
    <citation type="journal article" date="2023" name="Front. Microbiol.">
        <title>Phylogeography and host specificity of Pasteurellaceae pathogenic to sea-farmed fish in the north-east Atlantic.</title>
        <authorList>
            <person name="Gulla S."/>
            <person name="Colquhoun D.J."/>
            <person name="Olsen A.B."/>
            <person name="Spilsberg B."/>
            <person name="Lagesen K."/>
            <person name="Aakesson C.P."/>
            <person name="Strom S."/>
            <person name="Manji F."/>
            <person name="Birkbeck T.H."/>
            <person name="Nilsen H.K."/>
        </authorList>
    </citation>
    <scope>NUCLEOTIDE SEQUENCE</scope>
    <source>
        <strain evidence="1">TW16_20</strain>
    </source>
</reference>
<dbReference type="EMBL" id="JASAYQ010000021">
    <property type="protein sequence ID" value="MDP8173695.1"/>
    <property type="molecule type" value="Genomic_DNA"/>
</dbReference>
<protein>
    <submittedName>
        <fullName evidence="1">Uncharacterized protein</fullName>
    </submittedName>
</protein>
<evidence type="ECO:0000313" key="2">
    <source>
        <dbReference type="Proteomes" id="UP001236239"/>
    </source>
</evidence>
<dbReference type="AlphaFoldDB" id="A0AAJ6NBG5"/>
<dbReference type="Proteomes" id="UP001236239">
    <property type="component" value="Unassembled WGS sequence"/>
</dbReference>
<proteinExistence type="predicted"/>
<evidence type="ECO:0000313" key="1">
    <source>
        <dbReference type="EMBL" id="MDP8173695.1"/>
    </source>
</evidence>
<sequence length="86" mass="10290">MRKVRIVGSKYIQNSGDSYRAFRVNYYTEFEDNDGYSRPFFKLGIKANYFVSWGAYCDGNTIYTSGYSTYWFKTIDEVNDFLERRH</sequence>
<gene>
    <name evidence="1" type="ORF">QJU93_10040</name>
</gene>
<name>A0AAJ6NBG5_9PAST</name>
<organism evidence="1 2">
    <name type="scientific">Phocoenobacter skyensis</name>
    <dbReference type="NCBI Taxonomy" id="97481"/>
    <lineage>
        <taxon>Bacteria</taxon>
        <taxon>Pseudomonadati</taxon>
        <taxon>Pseudomonadota</taxon>
        <taxon>Gammaproteobacteria</taxon>
        <taxon>Pasteurellales</taxon>
        <taxon>Pasteurellaceae</taxon>
        <taxon>Phocoenobacter</taxon>
    </lineage>
</organism>
<comment type="caution">
    <text evidence="1">The sequence shown here is derived from an EMBL/GenBank/DDBJ whole genome shotgun (WGS) entry which is preliminary data.</text>
</comment>
<dbReference type="RefSeq" id="WP_306384706.1">
    <property type="nucleotide sequence ID" value="NZ_JASAYN010000001.1"/>
</dbReference>